<dbReference type="OMA" id="HGCYIDK"/>
<dbReference type="Bgee" id="ENSOANG00000007811">
    <property type="expression patterns" value="Expressed in endometrium and 8 other cell types or tissues"/>
</dbReference>
<keyword evidence="4 7" id="KW-0812">Transmembrane</keyword>
<dbReference type="GO" id="GO:0042803">
    <property type="term" value="F:protein homodimerization activity"/>
    <property type="evidence" value="ECO:0007669"/>
    <property type="project" value="Ensembl"/>
</dbReference>
<dbReference type="GO" id="GO:0005654">
    <property type="term" value="C:nucleoplasm"/>
    <property type="evidence" value="ECO:0007669"/>
    <property type="project" value="Ensembl"/>
</dbReference>
<reference evidence="8" key="2">
    <citation type="submission" date="2025-08" db="UniProtKB">
        <authorList>
            <consortium name="Ensembl"/>
        </authorList>
    </citation>
    <scope>IDENTIFICATION</scope>
    <source>
        <strain evidence="8">Glennie</strain>
    </source>
</reference>
<dbReference type="STRING" id="9258.ENSOANP00000012444"/>
<dbReference type="Ensembl" id="ENSOANT00000012446.2">
    <property type="protein sequence ID" value="ENSOANP00000012444.2"/>
    <property type="gene ID" value="ENSOANG00000007811.2"/>
</dbReference>
<dbReference type="eggNOG" id="ENOG502RYVA">
    <property type="taxonomic scope" value="Eukaryota"/>
</dbReference>
<dbReference type="GO" id="GO:0005770">
    <property type="term" value="C:late endosome"/>
    <property type="evidence" value="ECO:0000318"/>
    <property type="project" value="GO_Central"/>
</dbReference>
<reference evidence="8" key="3">
    <citation type="submission" date="2025-09" db="UniProtKB">
        <authorList>
            <consortium name="Ensembl"/>
        </authorList>
    </citation>
    <scope>IDENTIFICATION</scope>
    <source>
        <strain evidence="8">Glennie</strain>
    </source>
</reference>
<gene>
    <name evidence="8" type="primary">TMEM192</name>
</gene>
<keyword evidence="9" id="KW-1185">Reference proteome</keyword>
<protein>
    <recommendedName>
        <fullName evidence="3">Transmembrane protein 192</fullName>
    </recommendedName>
</protein>
<feature type="transmembrane region" description="Helical" evidence="7">
    <location>
        <begin position="138"/>
        <end position="156"/>
    </location>
</feature>
<dbReference type="GO" id="GO:0005765">
    <property type="term" value="C:lysosomal membrane"/>
    <property type="evidence" value="ECO:0000318"/>
    <property type="project" value="GO_Central"/>
</dbReference>
<keyword evidence="5 7" id="KW-1133">Transmembrane helix</keyword>
<dbReference type="Pfam" id="PF14802">
    <property type="entry name" value="TMEM192"/>
    <property type="match status" value="1"/>
</dbReference>
<sequence>MLLLCIIYGSLEITQSMEDEPLLDGQLLQHDLLQAYFRPTFQTIPTVIVTNLLLLVQVIFVVLAFLIEILCSYPNPNEDKCPGNYTSPLRVQTVVIIGKIILWTLHMLLERYIQHHHSKVRNRGYLMIYRSTSHLKRLALIIHSTGNAAVLLIWAMERSFPDRGQLYLDFILGILVLELIGSLICLGIYTVKIRKFNKAKLRPDIIEEEKLYAYPSAITSETGFRTSSSLEEIIEKQGDVIEYLKRHNALLSKRLLTFTSPDSVTRANRV</sequence>
<accession>F6XZS4</accession>
<proteinExistence type="inferred from homology"/>
<dbReference type="Proteomes" id="UP000002279">
    <property type="component" value="Chromosome 12"/>
</dbReference>
<evidence type="ECO:0000256" key="7">
    <source>
        <dbReference type="SAM" id="Phobius"/>
    </source>
</evidence>
<comment type="subcellular location">
    <subcellularLocation>
        <location evidence="1">Membrane</location>
        <topology evidence="1">Multi-pass membrane protein</topology>
    </subcellularLocation>
</comment>
<feature type="transmembrane region" description="Helical" evidence="7">
    <location>
        <begin position="89"/>
        <end position="109"/>
    </location>
</feature>
<dbReference type="GeneTree" id="ENSGT00390000013749"/>
<evidence type="ECO:0000313" key="8">
    <source>
        <dbReference type="Ensembl" id="ENSOANP00000012444.2"/>
    </source>
</evidence>
<name>F6XZS4_ORNAN</name>
<feature type="transmembrane region" description="Helical" evidence="7">
    <location>
        <begin position="47"/>
        <end position="69"/>
    </location>
</feature>
<dbReference type="GO" id="GO:0048471">
    <property type="term" value="C:perinuclear region of cytoplasm"/>
    <property type="evidence" value="ECO:0007669"/>
    <property type="project" value="Ensembl"/>
</dbReference>
<comment type="similarity">
    <text evidence="2">Belongs to the TMEM192 family.</text>
</comment>
<dbReference type="FunCoup" id="F6XZS4">
    <property type="interactions" value="1551"/>
</dbReference>
<dbReference type="PANTHER" id="PTHR31592:SF1">
    <property type="entry name" value="TRANSMEMBRANE PROTEIN 192"/>
    <property type="match status" value="1"/>
</dbReference>
<dbReference type="AlphaFoldDB" id="F6XZS4"/>
<evidence type="ECO:0000256" key="6">
    <source>
        <dbReference type="ARBA" id="ARBA00023136"/>
    </source>
</evidence>
<evidence type="ECO:0000256" key="1">
    <source>
        <dbReference type="ARBA" id="ARBA00004141"/>
    </source>
</evidence>
<feature type="transmembrane region" description="Helical" evidence="7">
    <location>
        <begin position="168"/>
        <end position="191"/>
    </location>
</feature>
<organism evidence="8 9">
    <name type="scientific">Ornithorhynchus anatinus</name>
    <name type="common">Duckbill platypus</name>
    <dbReference type="NCBI Taxonomy" id="9258"/>
    <lineage>
        <taxon>Eukaryota</taxon>
        <taxon>Metazoa</taxon>
        <taxon>Chordata</taxon>
        <taxon>Craniata</taxon>
        <taxon>Vertebrata</taxon>
        <taxon>Euteleostomi</taxon>
        <taxon>Mammalia</taxon>
        <taxon>Monotremata</taxon>
        <taxon>Ornithorhynchidae</taxon>
        <taxon>Ornithorhynchus</taxon>
    </lineage>
</organism>
<evidence type="ECO:0000256" key="3">
    <source>
        <dbReference type="ARBA" id="ARBA00014635"/>
    </source>
</evidence>
<dbReference type="InterPro" id="IPR029399">
    <property type="entry name" value="TMEM192"/>
</dbReference>
<keyword evidence="6 7" id="KW-0472">Membrane</keyword>
<evidence type="ECO:0000313" key="9">
    <source>
        <dbReference type="Proteomes" id="UP000002279"/>
    </source>
</evidence>
<dbReference type="InParanoid" id="F6XZS4"/>
<reference evidence="8 9" key="1">
    <citation type="journal article" date="2008" name="Nature">
        <title>Genome analysis of the platypus reveals unique signatures of evolution.</title>
        <authorList>
            <person name="Warren W.C."/>
            <person name="Hillier L.W."/>
            <person name="Marshall Graves J.A."/>
            <person name="Birney E."/>
            <person name="Ponting C.P."/>
            <person name="Grutzner F."/>
            <person name="Belov K."/>
            <person name="Miller W."/>
            <person name="Clarke L."/>
            <person name="Chinwalla A.T."/>
            <person name="Yang S.P."/>
            <person name="Heger A."/>
            <person name="Locke D.P."/>
            <person name="Miethke P."/>
            <person name="Waters P.D."/>
            <person name="Veyrunes F."/>
            <person name="Fulton L."/>
            <person name="Fulton B."/>
            <person name="Graves T."/>
            <person name="Wallis J."/>
            <person name="Puente X.S."/>
            <person name="Lopez-Otin C."/>
            <person name="Ordonez G.R."/>
            <person name="Eichler E.E."/>
            <person name="Chen L."/>
            <person name="Cheng Z."/>
            <person name="Deakin J.E."/>
            <person name="Alsop A."/>
            <person name="Thompson K."/>
            <person name="Kirby P."/>
            <person name="Papenfuss A.T."/>
            <person name="Wakefield M.J."/>
            <person name="Olender T."/>
            <person name="Lancet D."/>
            <person name="Huttley G.A."/>
            <person name="Smit A.F."/>
            <person name="Pask A."/>
            <person name="Temple-Smith P."/>
            <person name="Batzer M.A."/>
            <person name="Walker J.A."/>
            <person name="Konkel M.K."/>
            <person name="Harris R.S."/>
            <person name="Whittington C.M."/>
            <person name="Wong E.S."/>
            <person name="Gemmell N.J."/>
            <person name="Buschiazzo E."/>
            <person name="Vargas Jentzsch I.M."/>
            <person name="Merkel A."/>
            <person name="Schmitz J."/>
            <person name="Zemann A."/>
            <person name="Churakov G."/>
            <person name="Kriegs J.O."/>
            <person name="Brosius J."/>
            <person name="Murchison E.P."/>
            <person name="Sachidanandam R."/>
            <person name="Smith C."/>
            <person name="Hannon G.J."/>
            <person name="Tsend-Ayush E."/>
            <person name="McMillan D."/>
            <person name="Attenborough R."/>
            <person name="Rens W."/>
            <person name="Ferguson-Smith M."/>
            <person name="Lefevre C.M."/>
            <person name="Sharp J.A."/>
            <person name="Nicholas K.R."/>
            <person name="Ray D.A."/>
            <person name="Kube M."/>
            <person name="Reinhardt R."/>
            <person name="Pringle T.H."/>
            <person name="Taylor J."/>
            <person name="Jones R.C."/>
            <person name="Nixon B."/>
            <person name="Dacheux J.L."/>
            <person name="Niwa H."/>
            <person name="Sekita Y."/>
            <person name="Huang X."/>
            <person name="Stark A."/>
            <person name="Kheradpour P."/>
            <person name="Kellis M."/>
            <person name="Flicek P."/>
            <person name="Chen Y."/>
            <person name="Webber C."/>
            <person name="Hardison R."/>
            <person name="Nelson J."/>
            <person name="Hallsworth-Pepin K."/>
            <person name="Delehaunty K."/>
            <person name="Markovic C."/>
            <person name="Minx P."/>
            <person name="Feng Y."/>
            <person name="Kremitzki C."/>
            <person name="Mitreva M."/>
            <person name="Glasscock J."/>
            <person name="Wylie T."/>
            <person name="Wohldmann P."/>
            <person name="Thiru P."/>
            <person name="Nhan M.N."/>
            <person name="Pohl C.S."/>
            <person name="Smith S.M."/>
            <person name="Hou S."/>
            <person name="Nefedov M."/>
            <person name="de Jong P.J."/>
            <person name="Renfree M.B."/>
            <person name="Mardis E.R."/>
            <person name="Wilson R.K."/>
        </authorList>
    </citation>
    <scope>NUCLEOTIDE SEQUENCE [LARGE SCALE GENOMIC DNA]</scope>
    <source>
        <strain evidence="8 9">Glennie</strain>
    </source>
</reference>
<dbReference type="PANTHER" id="PTHR31592">
    <property type="entry name" value="TRANSMEMBRANE PROTEIN 192"/>
    <property type="match status" value="1"/>
</dbReference>
<evidence type="ECO:0000256" key="4">
    <source>
        <dbReference type="ARBA" id="ARBA00022692"/>
    </source>
</evidence>
<evidence type="ECO:0000256" key="2">
    <source>
        <dbReference type="ARBA" id="ARBA00006314"/>
    </source>
</evidence>
<evidence type="ECO:0000256" key="5">
    <source>
        <dbReference type="ARBA" id="ARBA00022989"/>
    </source>
</evidence>